<evidence type="ECO:0000256" key="2">
    <source>
        <dbReference type="ARBA" id="ARBA00012759"/>
    </source>
</evidence>
<dbReference type="InterPro" id="IPR006155">
    <property type="entry name" value="Josephin"/>
</dbReference>
<evidence type="ECO:0000256" key="4">
    <source>
        <dbReference type="ARBA" id="ARBA00022786"/>
    </source>
</evidence>
<comment type="caution">
    <text evidence="6">Lacks conserved residue(s) required for the propagation of feature annotation.</text>
</comment>
<dbReference type="OrthoDB" id="422700at2759"/>
<accession>A0A836BXQ2</accession>
<evidence type="ECO:0000313" key="9">
    <source>
        <dbReference type="EMBL" id="KAG2491458.1"/>
    </source>
</evidence>
<feature type="region of interest" description="Disordered" evidence="7">
    <location>
        <begin position="18"/>
        <end position="61"/>
    </location>
</feature>
<keyword evidence="3" id="KW-0645">Protease</keyword>
<dbReference type="PANTHER" id="PTHR13291">
    <property type="entry name" value="JOSEPHIN 1, 2"/>
    <property type="match status" value="1"/>
</dbReference>
<comment type="catalytic activity">
    <reaction evidence="1">
        <text>Thiol-dependent hydrolysis of ester, thioester, amide, peptide and isopeptide bonds formed by the C-terminal Gly of ubiquitin (a 76-residue protein attached to proteins as an intracellular targeting signal).</text>
        <dbReference type="EC" id="3.4.19.12"/>
    </reaction>
</comment>
<dbReference type="InterPro" id="IPR040053">
    <property type="entry name" value="JOSD1/2"/>
</dbReference>
<keyword evidence="10" id="KW-1185">Reference proteome</keyword>
<feature type="domain" description="Josephin" evidence="8">
    <location>
        <begin position="1"/>
        <end position="165"/>
    </location>
</feature>
<name>A0A836BXQ2_9CHLO</name>
<evidence type="ECO:0000256" key="7">
    <source>
        <dbReference type="SAM" id="MobiDB-lite"/>
    </source>
</evidence>
<dbReference type="Gene3D" id="3.90.70.40">
    <property type="match status" value="1"/>
</dbReference>
<comment type="caution">
    <text evidence="9">The sequence shown here is derived from an EMBL/GenBank/DDBJ whole genome shotgun (WGS) entry which is preliminary data.</text>
</comment>
<feature type="compositionally biased region" description="Low complexity" evidence="7">
    <location>
        <begin position="48"/>
        <end position="58"/>
    </location>
</feature>
<protein>
    <recommendedName>
        <fullName evidence="2">ubiquitinyl hydrolase 1</fullName>
        <ecNumber evidence="2">3.4.19.12</ecNumber>
    </recommendedName>
</protein>
<dbReference type="GO" id="GO:0004843">
    <property type="term" value="F:cysteine-type deubiquitinase activity"/>
    <property type="evidence" value="ECO:0007669"/>
    <property type="project" value="UniProtKB-EC"/>
</dbReference>
<dbReference type="AlphaFoldDB" id="A0A836BXQ2"/>
<dbReference type="PROSITE" id="PS50957">
    <property type="entry name" value="JOSEPHIN"/>
    <property type="match status" value="1"/>
</dbReference>
<evidence type="ECO:0000256" key="5">
    <source>
        <dbReference type="ARBA" id="ARBA00022801"/>
    </source>
</evidence>
<organism evidence="9 10">
    <name type="scientific">Edaphochlamys debaryana</name>
    <dbReference type="NCBI Taxonomy" id="47281"/>
    <lineage>
        <taxon>Eukaryota</taxon>
        <taxon>Viridiplantae</taxon>
        <taxon>Chlorophyta</taxon>
        <taxon>core chlorophytes</taxon>
        <taxon>Chlorophyceae</taxon>
        <taxon>CS clade</taxon>
        <taxon>Chlamydomonadales</taxon>
        <taxon>Chlamydomonadales incertae sedis</taxon>
        <taxon>Edaphochlamys</taxon>
    </lineage>
</organism>
<gene>
    <name evidence="9" type="ORF">HYH03_010244</name>
</gene>
<keyword evidence="4" id="KW-0833">Ubl conjugation pathway</keyword>
<dbReference type="GO" id="GO:0006508">
    <property type="term" value="P:proteolysis"/>
    <property type="evidence" value="ECO:0007669"/>
    <property type="project" value="UniProtKB-KW"/>
</dbReference>
<feature type="compositionally biased region" description="Polar residues" evidence="7">
    <location>
        <begin position="38"/>
        <end position="47"/>
    </location>
</feature>
<evidence type="ECO:0000259" key="8">
    <source>
        <dbReference type="PROSITE" id="PS50957"/>
    </source>
</evidence>
<dbReference type="PANTHER" id="PTHR13291:SF0">
    <property type="entry name" value="JOSEPHIN-LIKE PROTEIN"/>
    <property type="match status" value="1"/>
</dbReference>
<sequence>MLALQQLGKEVVYVSTDARDAAPSASRGPHEAPGTAPDSGTSAQPTTSSVGGSSSSSSQRPRLGFELLQRPDLWALVINAGPEPPSSLAGRLAAALGISGRHWLALKRFGGVWYILDSKLPRPQPLASDQEALALLQRAVVERAATVLAVTEAAAAAAAAAEGTAATSGGPQ</sequence>
<keyword evidence="5" id="KW-0378">Hydrolase</keyword>
<reference evidence="9" key="1">
    <citation type="journal article" date="2020" name="bioRxiv">
        <title>Comparative genomics of Chlamydomonas.</title>
        <authorList>
            <person name="Craig R.J."/>
            <person name="Hasan A.R."/>
            <person name="Ness R.W."/>
            <person name="Keightley P.D."/>
        </authorList>
    </citation>
    <scope>NUCLEOTIDE SEQUENCE</scope>
    <source>
        <strain evidence="9">CCAP 11/70</strain>
    </source>
</reference>
<dbReference type="Proteomes" id="UP000612055">
    <property type="component" value="Unassembled WGS sequence"/>
</dbReference>
<dbReference type="EMBL" id="JAEHOE010000053">
    <property type="protein sequence ID" value="KAG2491458.1"/>
    <property type="molecule type" value="Genomic_DNA"/>
</dbReference>
<evidence type="ECO:0000256" key="6">
    <source>
        <dbReference type="PROSITE-ProRule" id="PRU00331"/>
    </source>
</evidence>
<evidence type="ECO:0000256" key="3">
    <source>
        <dbReference type="ARBA" id="ARBA00022670"/>
    </source>
</evidence>
<evidence type="ECO:0000313" key="10">
    <source>
        <dbReference type="Proteomes" id="UP000612055"/>
    </source>
</evidence>
<dbReference type="GO" id="GO:0016579">
    <property type="term" value="P:protein deubiquitination"/>
    <property type="evidence" value="ECO:0007669"/>
    <property type="project" value="InterPro"/>
</dbReference>
<proteinExistence type="predicted"/>
<dbReference type="EC" id="3.4.19.12" evidence="2"/>
<dbReference type="Pfam" id="PF02099">
    <property type="entry name" value="Josephin"/>
    <property type="match status" value="1"/>
</dbReference>
<evidence type="ECO:0000256" key="1">
    <source>
        <dbReference type="ARBA" id="ARBA00000707"/>
    </source>
</evidence>